<feature type="binding site" evidence="8">
    <location>
        <position position="95"/>
    </location>
    <ligand>
        <name>ATP</name>
        <dbReference type="ChEBI" id="CHEBI:30616"/>
    </ligand>
</feature>
<keyword evidence="10" id="KW-1185">Reference proteome</keyword>
<feature type="binding site" evidence="8">
    <location>
        <position position="256"/>
    </location>
    <ligand>
        <name>Mg(2+)</name>
        <dbReference type="ChEBI" id="CHEBI:18420"/>
    </ligand>
</feature>
<evidence type="ECO:0000256" key="4">
    <source>
        <dbReference type="ARBA" id="ARBA00022723"/>
    </source>
</evidence>
<keyword evidence="7 8" id="KW-0460">Magnesium</keyword>
<dbReference type="HAMAP" id="MF_00692">
    <property type="entry name" value="SelO"/>
    <property type="match status" value="1"/>
</dbReference>
<feature type="active site" description="Proton acceptor" evidence="8">
    <location>
        <position position="255"/>
    </location>
</feature>
<dbReference type="GO" id="GO:0070733">
    <property type="term" value="F:AMPylase activity"/>
    <property type="evidence" value="ECO:0007669"/>
    <property type="project" value="UniProtKB-EC"/>
</dbReference>
<feature type="binding site" evidence="8">
    <location>
        <position position="127"/>
    </location>
    <ligand>
        <name>ATP</name>
        <dbReference type="ChEBI" id="CHEBI:30616"/>
    </ligand>
</feature>
<feature type="binding site" evidence="8">
    <location>
        <position position="94"/>
    </location>
    <ligand>
        <name>ATP</name>
        <dbReference type="ChEBI" id="CHEBI:30616"/>
    </ligand>
</feature>
<dbReference type="KEGG" id="lsh:CAB17_17760"/>
<dbReference type="EMBL" id="CP025491">
    <property type="protein sequence ID" value="AUH73681.1"/>
    <property type="molecule type" value="Genomic_DNA"/>
</dbReference>
<evidence type="ECO:0000256" key="6">
    <source>
        <dbReference type="ARBA" id="ARBA00022840"/>
    </source>
</evidence>
<feature type="binding site" evidence="8">
    <location>
        <position position="186"/>
    </location>
    <ligand>
        <name>ATP</name>
        <dbReference type="ChEBI" id="CHEBI:30616"/>
    </ligand>
</feature>
<comment type="similarity">
    <text evidence="1 8">Belongs to the SELO family.</text>
</comment>
<comment type="cofactor">
    <cofactor evidence="8">
        <name>Mg(2+)</name>
        <dbReference type="ChEBI" id="CHEBI:18420"/>
    </cofactor>
    <cofactor evidence="8">
        <name>Mn(2+)</name>
        <dbReference type="ChEBI" id="CHEBI:29035"/>
    </cofactor>
</comment>
<dbReference type="AlphaFoldDB" id="A0A2H5FQ61"/>
<evidence type="ECO:0000256" key="5">
    <source>
        <dbReference type="ARBA" id="ARBA00022741"/>
    </source>
</evidence>
<comment type="function">
    <text evidence="8">Nucleotidyltransferase involved in the post-translational modification of proteins. It can catalyze the addition of adenosine monophosphate (AMP) or uridine monophosphate (UMP) to a protein, resulting in modifications known as AMPylation and UMPylation.</text>
</comment>
<dbReference type="GO" id="GO:0000287">
    <property type="term" value="F:magnesium ion binding"/>
    <property type="evidence" value="ECO:0007669"/>
    <property type="project" value="UniProtKB-UniRule"/>
</dbReference>
<evidence type="ECO:0000313" key="9">
    <source>
        <dbReference type="EMBL" id="AUH73681.1"/>
    </source>
</evidence>
<dbReference type="InterPro" id="IPR003846">
    <property type="entry name" value="SelO"/>
</dbReference>
<accession>A0A2H5FQ61</accession>
<comment type="catalytic activity">
    <reaction evidence="8">
        <text>L-threonyl-[protein] + ATP = 3-O-(5'-adenylyl)-L-threonyl-[protein] + diphosphate</text>
        <dbReference type="Rhea" id="RHEA:54292"/>
        <dbReference type="Rhea" id="RHEA-COMP:11060"/>
        <dbReference type="Rhea" id="RHEA-COMP:13847"/>
        <dbReference type="ChEBI" id="CHEBI:30013"/>
        <dbReference type="ChEBI" id="CHEBI:30616"/>
        <dbReference type="ChEBI" id="CHEBI:33019"/>
        <dbReference type="ChEBI" id="CHEBI:138113"/>
        <dbReference type="EC" id="2.7.7.108"/>
    </reaction>
</comment>
<evidence type="ECO:0000256" key="1">
    <source>
        <dbReference type="ARBA" id="ARBA00009747"/>
    </source>
</evidence>
<sequence length="497" mass="56434">MRFALVSKIYSSSYLKLPTDFYEEINPTPIANPYLVKFNHELASFLRVPQISPANEKKYLQFYAGNSVPAHLKSIALAYAGHQFGYYVPLLGDGRAVLLGEACSEEGKRWDIQLKGSGRTKFSRMGDGRAPLASVLREYLISEAMHGLKIPTTRCLVAIASEEQIYRQNGPVPLGVLTRIASSSLRVGSFEYAASLKEHHLLKSLAHYALNRHYPALLQSENPYLELFKAVVDHQASLIAEWMGVGFIHGVMNTDNMTISGETIDYGPCAFMDEFDFDTVFSSIDVTGRYAFGNQASIAKWNLAQFQYALLPLFDSKEKQVLTQLHEILDSFKERFYYYWGVKIREKLGLIGESNSIAELVNNFFSLMQQYKPDFTNTFRLMSDAIDSHKEQINLIKALGDQPKSKQWVSDWLNQIKQQEVDLQKIKNGMNKVNPAYIPRNHLVENAIKDFIENKDSTLIDTLLTVLKNPFQQQKNTEHLQCLPLAHERVCQTFCGT</sequence>
<evidence type="ECO:0000256" key="2">
    <source>
        <dbReference type="ARBA" id="ARBA00022679"/>
    </source>
</evidence>
<keyword evidence="8" id="KW-0464">Manganese</keyword>
<dbReference type="EC" id="2.7.7.-" evidence="8"/>
<dbReference type="EC" id="2.7.7.108" evidence="8"/>
<feature type="binding site" evidence="8">
    <location>
        <position position="179"/>
    </location>
    <ligand>
        <name>ATP</name>
        <dbReference type="ChEBI" id="CHEBI:30616"/>
    </ligand>
</feature>
<protein>
    <recommendedName>
        <fullName evidence="8">Protein nucleotidyltransferase YdiU</fullName>
        <ecNumber evidence="8">2.7.7.-</ecNumber>
    </recommendedName>
    <alternativeName>
        <fullName evidence="8">Protein adenylyltransferase YdiU</fullName>
        <ecNumber evidence="8">2.7.7.108</ecNumber>
    </alternativeName>
    <alternativeName>
        <fullName evidence="8">Protein uridylyltransferase YdiU</fullName>
        <ecNumber evidence="8">2.7.7.-</ecNumber>
    </alternativeName>
</protein>
<dbReference type="Proteomes" id="UP000234343">
    <property type="component" value="Chromosome"/>
</dbReference>
<comment type="catalytic activity">
    <reaction evidence="8">
        <text>L-seryl-[protein] + UTP = O-(5'-uridylyl)-L-seryl-[protein] + diphosphate</text>
        <dbReference type="Rhea" id="RHEA:64604"/>
        <dbReference type="Rhea" id="RHEA-COMP:9863"/>
        <dbReference type="Rhea" id="RHEA-COMP:16635"/>
        <dbReference type="ChEBI" id="CHEBI:29999"/>
        <dbReference type="ChEBI" id="CHEBI:33019"/>
        <dbReference type="ChEBI" id="CHEBI:46398"/>
        <dbReference type="ChEBI" id="CHEBI:156051"/>
    </reaction>
</comment>
<keyword evidence="2 8" id="KW-0808">Transferase</keyword>
<gene>
    <name evidence="8" type="primary">ydiU</name>
    <name evidence="8" type="synonym">selO</name>
    <name evidence="9" type="ORF">CAB17_17760</name>
</gene>
<evidence type="ECO:0000313" key="10">
    <source>
        <dbReference type="Proteomes" id="UP000234343"/>
    </source>
</evidence>
<organism evidence="9 10">
    <name type="scientific">Legionella sainthelensi</name>
    <dbReference type="NCBI Taxonomy" id="28087"/>
    <lineage>
        <taxon>Bacteria</taxon>
        <taxon>Pseudomonadati</taxon>
        <taxon>Pseudomonadota</taxon>
        <taxon>Gammaproteobacteria</taxon>
        <taxon>Legionellales</taxon>
        <taxon>Legionellaceae</taxon>
        <taxon>Legionella</taxon>
    </lineage>
</organism>
<dbReference type="NCBIfam" id="NF000658">
    <property type="entry name" value="PRK00029.1"/>
    <property type="match status" value="1"/>
</dbReference>
<feature type="binding site" evidence="8">
    <location>
        <position position="92"/>
    </location>
    <ligand>
        <name>ATP</name>
        <dbReference type="ChEBI" id="CHEBI:30616"/>
    </ligand>
</feature>
<keyword evidence="3 8" id="KW-0548">Nucleotidyltransferase</keyword>
<feature type="binding site" evidence="8">
    <location>
        <position position="128"/>
    </location>
    <ligand>
        <name>ATP</name>
        <dbReference type="ChEBI" id="CHEBI:30616"/>
    </ligand>
</feature>
<evidence type="ECO:0000256" key="8">
    <source>
        <dbReference type="HAMAP-Rule" id="MF_00692"/>
    </source>
</evidence>
<comment type="catalytic activity">
    <reaction evidence="8">
        <text>L-histidyl-[protein] + UTP = N(tele)-(5'-uridylyl)-L-histidyl-[protein] + diphosphate</text>
        <dbReference type="Rhea" id="RHEA:83891"/>
        <dbReference type="Rhea" id="RHEA-COMP:9745"/>
        <dbReference type="Rhea" id="RHEA-COMP:20239"/>
        <dbReference type="ChEBI" id="CHEBI:29979"/>
        <dbReference type="ChEBI" id="CHEBI:33019"/>
        <dbReference type="ChEBI" id="CHEBI:46398"/>
        <dbReference type="ChEBI" id="CHEBI:233474"/>
    </reaction>
</comment>
<dbReference type="PANTHER" id="PTHR32057:SF14">
    <property type="entry name" value="PROTEIN ADENYLYLTRANSFERASE SELO, MITOCHONDRIAL"/>
    <property type="match status" value="1"/>
</dbReference>
<name>A0A2H5FQ61_9GAMM</name>
<reference evidence="9 10" key="1">
    <citation type="submission" date="2017-12" db="EMBL/GenBank/DDBJ databases">
        <title>Legionella sainthelensi LA01-117, whole genome sequence of a clinical isolate from New Zealand.</title>
        <authorList>
            <person name="Cree S.L."/>
            <person name="Slow S."/>
            <person name="Kennedy M.A."/>
            <person name="Murdoch D.R."/>
            <person name="Biggs P.J."/>
            <person name="Anderson T."/>
        </authorList>
    </citation>
    <scope>NUCLEOTIDE SEQUENCE [LARGE SCALE GENOMIC DNA]</scope>
    <source>
        <strain evidence="9 10">LA01-117</strain>
    </source>
</reference>
<dbReference type="PANTHER" id="PTHR32057">
    <property type="entry name" value="PROTEIN ADENYLYLTRANSFERASE SELO, MITOCHONDRIAL"/>
    <property type="match status" value="1"/>
</dbReference>
<keyword evidence="4 8" id="KW-0479">Metal-binding</keyword>
<keyword evidence="6 8" id="KW-0067">ATP-binding</keyword>
<feature type="binding site" evidence="8">
    <location>
        <position position="265"/>
    </location>
    <ligand>
        <name>Mg(2+)</name>
        <dbReference type="ChEBI" id="CHEBI:18420"/>
    </ligand>
</feature>
<feature type="binding site" evidence="8">
    <location>
        <position position="265"/>
    </location>
    <ligand>
        <name>ATP</name>
        <dbReference type="ChEBI" id="CHEBI:30616"/>
    </ligand>
</feature>
<comment type="catalytic activity">
    <reaction evidence="8">
        <text>L-tyrosyl-[protein] + UTP = O-(5'-uridylyl)-L-tyrosyl-[protein] + diphosphate</text>
        <dbReference type="Rhea" id="RHEA:83887"/>
        <dbReference type="Rhea" id="RHEA-COMP:10136"/>
        <dbReference type="Rhea" id="RHEA-COMP:20238"/>
        <dbReference type="ChEBI" id="CHEBI:33019"/>
        <dbReference type="ChEBI" id="CHEBI:46398"/>
        <dbReference type="ChEBI" id="CHEBI:46858"/>
        <dbReference type="ChEBI" id="CHEBI:90602"/>
    </reaction>
</comment>
<feature type="binding site" evidence="8">
    <location>
        <position position="115"/>
    </location>
    <ligand>
        <name>ATP</name>
        <dbReference type="ChEBI" id="CHEBI:30616"/>
    </ligand>
</feature>
<evidence type="ECO:0000256" key="3">
    <source>
        <dbReference type="ARBA" id="ARBA00022695"/>
    </source>
</evidence>
<evidence type="ECO:0000256" key="7">
    <source>
        <dbReference type="ARBA" id="ARBA00022842"/>
    </source>
</evidence>
<dbReference type="GO" id="GO:0005524">
    <property type="term" value="F:ATP binding"/>
    <property type="evidence" value="ECO:0007669"/>
    <property type="project" value="UniProtKB-UniRule"/>
</dbReference>
<keyword evidence="5 8" id="KW-0547">Nucleotide-binding</keyword>
<proteinExistence type="inferred from homology"/>
<comment type="catalytic activity">
    <reaction evidence="8">
        <text>L-seryl-[protein] + ATP = 3-O-(5'-adenylyl)-L-seryl-[protein] + diphosphate</text>
        <dbReference type="Rhea" id="RHEA:58120"/>
        <dbReference type="Rhea" id="RHEA-COMP:9863"/>
        <dbReference type="Rhea" id="RHEA-COMP:15073"/>
        <dbReference type="ChEBI" id="CHEBI:29999"/>
        <dbReference type="ChEBI" id="CHEBI:30616"/>
        <dbReference type="ChEBI" id="CHEBI:33019"/>
        <dbReference type="ChEBI" id="CHEBI:142516"/>
        <dbReference type="EC" id="2.7.7.108"/>
    </reaction>
</comment>
<comment type="catalytic activity">
    <reaction evidence="8">
        <text>L-tyrosyl-[protein] + ATP = O-(5'-adenylyl)-L-tyrosyl-[protein] + diphosphate</text>
        <dbReference type="Rhea" id="RHEA:54288"/>
        <dbReference type="Rhea" id="RHEA-COMP:10136"/>
        <dbReference type="Rhea" id="RHEA-COMP:13846"/>
        <dbReference type="ChEBI" id="CHEBI:30616"/>
        <dbReference type="ChEBI" id="CHEBI:33019"/>
        <dbReference type="ChEBI" id="CHEBI:46858"/>
        <dbReference type="ChEBI" id="CHEBI:83624"/>
        <dbReference type="EC" id="2.7.7.108"/>
    </reaction>
</comment>
<dbReference type="GO" id="GO:0030145">
    <property type="term" value="F:manganese ion binding"/>
    <property type="evidence" value="ECO:0007669"/>
    <property type="project" value="UniProtKB-UniRule"/>
</dbReference>
<dbReference type="Pfam" id="PF02696">
    <property type="entry name" value="SelO"/>
    <property type="match status" value="1"/>
</dbReference>